<evidence type="ECO:0000313" key="1">
    <source>
        <dbReference type="EMBL" id="MEP0816938.1"/>
    </source>
</evidence>
<dbReference type="Gene3D" id="1.10.530.10">
    <property type="match status" value="1"/>
</dbReference>
<protein>
    <recommendedName>
        <fullName evidence="3">Transglycosylase SLT domain-containing protein</fullName>
    </recommendedName>
</protein>
<evidence type="ECO:0000313" key="2">
    <source>
        <dbReference type="Proteomes" id="UP001464891"/>
    </source>
</evidence>
<dbReference type="SUPFAM" id="SSF53955">
    <property type="entry name" value="Lysozyme-like"/>
    <property type="match status" value="1"/>
</dbReference>
<proteinExistence type="predicted"/>
<name>A0ABV0J6M9_9CYAN</name>
<organism evidence="1 2">
    <name type="scientific">Trichocoleus desertorum GB2-A4</name>
    <dbReference type="NCBI Taxonomy" id="2933944"/>
    <lineage>
        <taxon>Bacteria</taxon>
        <taxon>Bacillati</taxon>
        <taxon>Cyanobacteriota</taxon>
        <taxon>Cyanophyceae</taxon>
        <taxon>Leptolyngbyales</taxon>
        <taxon>Trichocoleusaceae</taxon>
        <taxon>Trichocoleus</taxon>
    </lineage>
</organism>
<dbReference type="InterPro" id="IPR023346">
    <property type="entry name" value="Lysozyme-like_dom_sf"/>
</dbReference>
<reference evidence="1 2" key="1">
    <citation type="submission" date="2022-04" db="EMBL/GenBank/DDBJ databases">
        <title>Positive selection, recombination, and allopatry shape intraspecific diversity of widespread and dominant cyanobacteria.</title>
        <authorList>
            <person name="Wei J."/>
            <person name="Shu W."/>
            <person name="Hu C."/>
        </authorList>
    </citation>
    <scope>NUCLEOTIDE SEQUENCE [LARGE SCALE GENOMIC DNA]</scope>
    <source>
        <strain evidence="1 2">GB2-A4</strain>
    </source>
</reference>
<dbReference type="RefSeq" id="WP_190439235.1">
    <property type="nucleotide sequence ID" value="NZ_JAMPKM010000003.1"/>
</dbReference>
<evidence type="ECO:0008006" key="3">
    <source>
        <dbReference type="Google" id="ProtNLM"/>
    </source>
</evidence>
<accession>A0ABV0J6M9</accession>
<dbReference type="Proteomes" id="UP001464891">
    <property type="component" value="Unassembled WGS sequence"/>
</dbReference>
<sequence length="204" mass="22411">MLKQWTSSRSLTAVTTLVVRGLLMGGLALPVVVPAAQASTYDFQVEPSSTTPSLPPQVIALRRAIIGQESGANFRAVNRHSGALGYGQVMPANIPSWTKEALGHSITASEFLNSPELQLQVIDFKLNQYWQAALVASNGDEAIAVRRVASHWYSGKPYRYNHTTASYYGGHRYPSVAEYTLAILQRYEQQKGLLGIDQLGYSPW</sequence>
<keyword evidence="2" id="KW-1185">Reference proteome</keyword>
<gene>
    <name evidence="1" type="ORF">NC998_07500</name>
</gene>
<comment type="caution">
    <text evidence="1">The sequence shown here is derived from an EMBL/GenBank/DDBJ whole genome shotgun (WGS) entry which is preliminary data.</text>
</comment>
<dbReference type="EMBL" id="JAMPKM010000003">
    <property type="protein sequence ID" value="MEP0816938.1"/>
    <property type="molecule type" value="Genomic_DNA"/>
</dbReference>